<keyword evidence="2" id="KW-0812">Transmembrane</keyword>
<feature type="transmembrane region" description="Helical" evidence="2">
    <location>
        <begin position="32"/>
        <end position="50"/>
    </location>
</feature>
<dbReference type="Proteomes" id="UP001593833">
    <property type="component" value="Unassembled WGS sequence"/>
</dbReference>
<proteinExistence type="predicted"/>
<feature type="region of interest" description="Disordered" evidence="1">
    <location>
        <begin position="201"/>
        <end position="224"/>
    </location>
</feature>
<feature type="compositionally biased region" description="Basic and acidic residues" evidence="1">
    <location>
        <begin position="211"/>
        <end position="224"/>
    </location>
</feature>
<comment type="caution">
    <text evidence="3">The sequence shown here is derived from an EMBL/GenBank/DDBJ whole genome shotgun (WGS) entry which is preliminary data.</text>
</comment>
<keyword evidence="2" id="KW-0472">Membrane</keyword>
<dbReference type="EMBL" id="JBHPKH010000126">
    <property type="protein sequence ID" value="MFC1573330.1"/>
    <property type="molecule type" value="Genomic_DNA"/>
</dbReference>
<accession>A0ABV6YLW7</accession>
<evidence type="ECO:0000313" key="3">
    <source>
        <dbReference type="EMBL" id="MFC1573330.1"/>
    </source>
</evidence>
<keyword evidence="2" id="KW-1133">Transmembrane helix</keyword>
<organism evidence="3 4">
    <name type="scientific">Eiseniibacteriota bacterium</name>
    <dbReference type="NCBI Taxonomy" id="2212470"/>
    <lineage>
        <taxon>Bacteria</taxon>
        <taxon>Candidatus Eiseniibacteriota</taxon>
    </lineage>
</organism>
<evidence type="ECO:0000256" key="1">
    <source>
        <dbReference type="SAM" id="MobiDB-lite"/>
    </source>
</evidence>
<protein>
    <submittedName>
        <fullName evidence="3">Uncharacterized protein</fullName>
    </submittedName>
</protein>
<sequence>MTNKSGGVRRFGGRWVREGDQYKDRNRVPRAILSRFWYLLVPFLGIMWAHDSYVRPDVEDIKSQKNLGLKYLLDRQDDVRADISVIQTEAQTISDEVDTLYLPQVRLYKSINDSLVAIRTVYDESLPTTEVKLDSLRHERTILTADLDQLSATYRERSTTLEGLLAWEATLKDSILTLDGLIAMKSDELWRQRNPEEYRRREALFKGQGDYPRRDENPPRERGE</sequence>
<reference evidence="3 4" key="1">
    <citation type="submission" date="2024-09" db="EMBL/GenBank/DDBJ databases">
        <authorList>
            <person name="D'Angelo T."/>
        </authorList>
    </citation>
    <scope>NUCLEOTIDE SEQUENCE [LARGE SCALE GENOMIC DNA]</scope>
    <source>
        <strain evidence="3">SAG AM-320-E07</strain>
    </source>
</reference>
<name>A0ABV6YLW7_UNCEI</name>
<evidence type="ECO:0000256" key="2">
    <source>
        <dbReference type="SAM" id="Phobius"/>
    </source>
</evidence>
<gene>
    <name evidence="3" type="ORF">ACFL6M_07005</name>
</gene>
<keyword evidence="4" id="KW-1185">Reference proteome</keyword>
<evidence type="ECO:0000313" key="4">
    <source>
        <dbReference type="Proteomes" id="UP001593833"/>
    </source>
</evidence>